<evidence type="ECO:0000313" key="11">
    <source>
        <dbReference type="Proteomes" id="UP000800235"/>
    </source>
</evidence>
<feature type="transmembrane region" description="Helical" evidence="9">
    <location>
        <begin position="424"/>
        <end position="441"/>
    </location>
</feature>
<dbReference type="PROSITE" id="PS01023">
    <property type="entry name" value="PTR2_2"/>
    <property type="match status" value="1"/>
</dbReference>
<protein>
    <submittedName>
        <fullName evidence="10">PTR2-domain-containing protein</fullName>
    </submittedName>
</protein>
<keyword evidence="6 9" id="KW-0472">Membrane</keyword>
<evidence type="ECO:0000256" key="6">
    <source>
        <dbReference type="ARBA" id="ARBA00023136"/>
    </source>
</evidence>
<comment type="subcellular location">
    <subcellularLocation>
        <location evidence="1 7">Membrane</location>
        <topology evidence="1 7">Multi-pass membrane protein</topology>
    </subcellularLocation>
</comment>
<accession>A0A9P4NIA8</accession>
<feature type="transmembrane region" description="Helical" evidence="9">
    <location>
        <begin position="195"/>
        <end position="213"/>
    </location>
</feature>
<dbReference type="Proteomes" id="UP000800235">
    <property type="component" value="Unassembled WGS sequence"/>
</dbReference>
<dbReference type="PROSITE" id="PS01022">
    <property type="entry name" value="PTR2_1"/>
    <property type="match status" value="1"/>
</dbReference>
<feature type="transmembrane region" description="Helical" evidence="9">
    <location>
        <begin position="453"/>
        <end position="475"/>
    </location>
</feature>
<keyword evidence="11" id="KW-1185">Reference proteome</keyword>
<evidence type="ECO:0000256" key="4">
    <source>
        <dbReference type="ARBA" id="ARBA00022692"/>
    </source>
</evidence>
<comment type="similarity">
    <text evidence="2 7">Belongs to the major facilitator superfamily. Proton-dependent oligopeptide transporter (POT/PTR) (TC 2.A.17) family.</text>
</comment>
<dbReference type="Gene3D" id="1.20.1250.20">
    <property type="entry name" value="MFS general substrate transporter like domains"/>
    <property type="match status" value="1"/>
</dbReference>
<dbReference type="OrthoDB" id="8904098at2759"/>
<dbReference type="AlphaFoldDB" id="A0A9P4NIA8"/>
<gene>
    <name evidence="10" type="ORF">EJ08DRAFT_672719</name>
</gene>
<dbReference type="InterPro" id="IPR036259">
    <property type="entry name" value="MFS_trans_sf"/>
</dbReference>
<dbReference type="Pfam" id="PF00854">
    <property type="entry name" value="PTR2"/>
    <property type="match status" value="1"/>
</dbReference>
<evidence type="ECO:0000256" key="7">
    <source>
        <dbReference type="RuleBase" id="RU003755"/>
    </source>
</evidence>
<evidence type="ECO:0000256" key="8">
    <source>
        <dbReference type="SAM" id="MobiDB-lite"/>
    </source>
</evidence>
<dbReference type="GO" id="GO:0071916">
    <property type="term" value="F:dipeptide transmembrane transporter activity"/>
    <property type="evidence" value="ECO:0007669"/>
    <property type="project" value="UniProtKB-ARBA"/>
</dbReference>
<dbReference type="EMBL" id="MU007088">
    <property type="protein sequence ID" value="KAF2422731.1"/>
    <property type="molecule type" value="Genomic_DNA"/>
</dbReference>
<dbReference type="GO" id="GO:0005886">
    <property type="term" value="C:plasma membrane"/>
    <property type="evidence" value="ECO:0007669"/>
    <property type="project" value="UniProtKB-ARBA"/>
</dbReference>
<dbReference type="InterPro" id="IPR018456">
    <property type="entry name" value="PTR2_symporter_CS"/>
</dbReference>
<sequence length="644" mass="70836">MPGDIMDAAVVARHDPSLIVADGDPERRKSSHTVEPPQVFEGKAMAQEEYYPEAEEMISTEDLHNLRRVSDYIPPRAYTIAFVELTERLSYYGTVQVFVNFIQQANPGTATGKALDPSSADAQPGALGKGQQASTGLTTFNQFWVYCMPLFGAYVADTYLGRYKTIVLSVIIAIIGHVILTASAAPSVIAHPDTSLGVFIVGIIIMGIGTGGFKPNISPLVAEQIPNEKMHVKTLKSGERVLVDPAVTTARIYHYFYMFINIGALIGQICMVYAERYVGFYLSFLLPTVTFCIALPVLFFCRKWYRHTPPEGSVLGPATRLLLLGMKGRIHLNPVATYRHLHDGTFWDGVKPSRFDAATRPKWMKFDDAWVDEVGRGFAACSVFLWLPLFWITYNQINNNLVSQASVMALHGVPNDIISNLDPFALIILIPVCDLFLYPTLRRMGIRFSPIKKIACGFITGSFAMVWAAVVQAYIYKDSPCGSRAATGTLPNGDPCPNVSINVWAQTGSYVLIAISEIFASITSLEYGFSKAPKNMRSLVASFALFMSAIAAAIGEAFVPLSTDPLLVWNYASMAVISFCAGVGFWFMYRKLDAQEDELNLLPTGHMGTAKQAADVERKMSVAPVNEKRTSEEDRTKQHSDAGS</sequence>
<reference evidence="10" key="1">
    <citation type="journal article" date="2020" name="Stud. Mycol.">
        <title>101 Dothideomycetes genomes: a test case for predicting lifestyles and emergence of pathogens.</title>
        <authorList>
            <person name="Haridas S."/>
            <person name="Albert R."/>
            <person name="Binder M."/>
            <person name="Bloem J."/>
            <person name="Labutti K."/>
            <person name="Salamov A."/>
            <person name="Andreopoulos B."/>
            <person name="Baker S."/>
            <person name="Barry K."/>
            <person name="Bills G."/>
            <person name="Bluhm B."/>
            <person name="Cannon C."/>
            <person name="Castanera R."/>
            <person name="Culley D."/>
            <person name="Daum C."/>
            <person name="Ezra D."/>
            <person name="Gonzalez J."/>
            <person name="Henrissat B."/>
            <person name="Kuo A."/>
            <person name="Liang C."/>
            <person name="Lipzen A."/>
            <person name="Lutzoni F."/>
            <person name="Magnuson J."/>
            <person name="Mondo S."/>
            <person name="Nolan M."/>
            <person name="Ohm R."/>
            <person name="Pangilinan J."/>
            <person name="Park H.-J."/>
            <person name="Ramirez L."/>
            <person name="Alfaro M."/>
            <person name="Sun H."/>
            <person name="Tritt A."/>
            <person name="Yoshinaga Y."/>
            <person name="Zwiers L.-H."/>
            <person name="Turgeon B."/>
            <person name="Goodwin S."/>
            <person name="Spatafora J."/>
            <person name="Crous P."/>
            <person name="Grigoriev I."/>
        </authorList>
    </citation>
    <scope>NUCLEOTIDE SEQUENCE</scope>
    <source>
        <strain evidence="10">CBS 130266</strain>
    </source>
</reference>
<feature type="transmembrane region" description="Helical" evidence="9">
    <location>
        <begin position="507"/>
        <end position="527"/>
    </location>
</feature>
<keyword evidence="5 9" id="KW-1133">Transmembrane helix</keyword>
<proteinExistence type="inferred from homology"/>
<dbReference type="FunFam" id="1.20.1250.20:FF:000085">
    <property type="entry name" value="MFS peptide transporter Ptr2"/>
    <property type="match status" value="1"/>
</dbReference>
<comment type="caution">
    <text evidence="10">The sequence shown here is derived from an EMBL/GenBank/DDBJ whole genome shotgun (WGS) entry which is preliminary data.</text>
</comment>
<dbReference type="SUPFAM" id="SSF103473">
    <property type="entry name" value="MFS general substrate transporter"/>
    <property type="match status" value="1"/>
</dbReference>
<feature type="transmembrane region" description="Helical" evidence="9">
    <location>
        <begin position="539"/>
        <end position="559"/>
    </location>
</feature>
<feature type="transmembrane region" description="Helical" evidence="9">
    <location>
        <begin position="167"/>
        <end position="189"/>
    </location>
</feature>
<name>A0A9P4NIA8_9PEZI</name>
<keyword evidence="4 7" id="KW-0812">Transmembrane</keyword>
<feature type="region of interest" description="Disordered" evidence="8">
    <location>
        <begin position="611"/>
        <end position="644"/>
    </location>
</feature>
<evidence type="ECO:0000313" key="10">
    <source>
        <dbReference type="EMBL" id="KAF2422731.1"/>
    </source>
</evidence>
<evidence type="ECO:0000256" key="2">
    <source>
        <dbReference type="ARBA" id="ARBA00005982"/>
    </source>
</evidence>
<organism evidence="10 11">
    <name type="scientific">Tothia fuscella</name>
    <dbReference type="NCBI Taxonomy" id="1048955"/>
    <lineage>
        <taxon>Eukaryota</taxon>
        <taxon>Fungi</taxon>
        <taxon>Dikarya</taxon>
        <taxon>Ascomycota</taxon>
        <taxon>Pezizomycotina</taxon>
        <taxon>Dothideomycetes</taxon>
        <taxon>Pleosporomycetidae</taxon>
        <taxon>Venturiales</taxon>
        <taxon>Cylindrosympodiaceae</taxon>
        <taxon>Tothia</taxon>
    </lineage>
</organism>
<keyword evidence="3 7" id="KW-0813">Transport</keyword>
<dbReference type="InterPro" id="IPR000109">
    <property type="entry name" value="POT_fam"/>
</dbReference>
<evidence type="ECO:0000256" key="5">
    <source>
        <dbReference type="ARBA" id="ARBA00022989"/>
    </source>
</evidence>
<feature type="compositionally biased region" description="Basic and acidic residues" evidence="8">
    <location>
        <begin position="614"/>
        <end position="644"/>
    </location>
</feature>
<feature type="transmembrane region" description="Helical" evidence="9">
    <location>
        <begin position="255"/>
        <end position="274"/>
    </location>
</feature>
<evidence type="ECO:0000256" key="1">
    <source>
        <dbReference type="ARBA" id="ARBA00004141"/>
    </source>
</evidence>
<evidence type="ECO:0000256" key="9">
    <source>
        <dbReference type="SAM" id="Phobius"/>
    </source>
</evidence>
<feature type="transmembrane region" description="Helical" evidence="9">
    <location>
        <begin position="571"/>
        <end position="589"/>
    </location>
</feature>
<dbReference type="PANTHER" id="PTHR11654">
    <property type="entry name" value="OLIGOPEPTIDE TRANSPORTER-RELATED"/>
    <property type="match status" value="1"/>
</dbReference>
<evidence type="ECO:0000256" key="3">
    <source>
        <dbReference type="ARBA" id="ARBA00022448"/>
    </source>
</evidence>
<feature type="transmembrane region" description="Helical" evidence="9">
    <location>
        <begin position="280"/>
        <end position="301"/>
    </location>
</feature>
<feature type="transmembrane region" description="Helical" evidence="9">
    <location>
        <begin position="374"/>
        <end position="394"/>
    </location>
</feature>